<evidence type="ECO:0000313" key="3">
    <source>
        <dbReference type="Proteomes" id="UP000314294"/>
    </source>
</evidence>
<reference evidence="2 3" key="1">
    <citation type="submission" date="2019-03" db="EMBL/GenBank/DDBJ databases">
        <title>First draft genome of Liparis tanakae, snailfish: a comprehensive survey of snailfish specific genes.</title>
        <authorList>
            <person name="Kim W."/>
            <person name="Song I."/>
            <person name="Jeong J.-H."/>
            <person name="Kim D."/>
            <person name="Kim S."/>
            <person name="Ryu S."/>
            <person name="Song J.Y."/>
            <person name="Lee S.K."/>
        </authorList>
    </citation>
    <scope>NUCLEOTIDE SEQUENCE [LARGE SCALE GENOMIC DNA]</scope>
    <source>
        <tissue evidence="2">Muscle</tissue>
    </source>
</reference>
<keyword evidence="3" id="KW-1185">Reference proteome</keyword>
<feature type="compositionally biased region" description="Polar residues" evidence="1">
    <location>
        <begin position="160"/>
        <end position="169"/>
    </location>
</feature>
<name>A0A4Z2J421_9TELE</name>
<accession>A0A4Z2J421</accession>
<organism evidence="2 3">
    <name type="scientific">Liparis tanakae</name>
    <name type="common">Tanaka's snailfish</name>
    <dbReference type="NCBI Taxonomy" id="230148"/>
    <lineage>
        <taxon>Eukaryota</taxon>
        <taxon>Metazoa</taxon>
        <taxon>Chordata</taxon>
        <taxon>Craniata</taxon>
        <taxon>Vertebrata</taxon>
        <taxon>Euteleostomi</taxon>
        <taxon>Actinopterygii</taxon>
        <taxon>Neopterygii</taxon>
        <taxon>Teleostei</taxon>
        <taxon>Neoteleostei</taxon>
        <taxon>Acanthomorphata</taxon>
        <taxon>Eupercaria</taxon>
        <taxon>Perciformes</taxon>
        <taxon>Cottioidei</taxon>
        <taxon>Cottales</taxon>
        <taxon>Liparidae</taxon>
        <taxon>Liparis</taxon>
    </lineage>
</organism>
<protein>
    <submittedName>
        <fullName evidence="2">Uncharacterized protein</fullName>
    </submittedName>
</protein>
<comment type="caution">
    <text evidence="2">The sequence shown here is derived from an EMBL/GenBank/DDBJ whole genome shotgun (WGS) entry which is preliminary data.</text>
</comment>
<feature type="compositionally biased region" description="Basic and acidic residues" evidence="1">
    <location>
        <begin position="132"/>
        <end position="146"/>
    </location>
</feature>
<dbReference type="EMBL" id="SRLO01000027">
    <property type="protein sequence ID" value="TNN84438.1"/>
    <property type="molecule type" value="Genomic_DNA"/>
</dbReference>
<gene>
    <name evidence="2" type="ORF">EYF80_005431</name>
</gene>
<proteinExistence type="predicted"/>
<evidence type="ECO:0000313" key="2">
    <source>
        <dbReference type="EMBL" id="TNN84438.1"/>
    </source>
</evidence>
<dbReference type="Proteomes" id="UP000314294">
    <property type="component" value="Unassembled WGS sequence"/>
</dbReference>
<dbReference type="AlphaFoldDB" id="A0A4Z2J421"/>
<feature type="region of interest" description="Disordered" evidence="1">
    <location>
        <begin position="126"/>
        <end position="169"/>
    </location>
</feature>
<sequence length="169" mass="18505">MKLRVLFLLGERPHWFEICHVNVVPEGERPDLVVVPPLGLMLRAHLADQLLHFGSPQWILCHHRAGITGTRNSAVPLETLASPCTSLLQAFGPMPKEYLPDVACVAANQLDNFACVAGGSVSEQEEEAGVSAEHRLPQDPTERRQDVGPPHVGSDLPNIITGQRQGFLR</sequence>
<evidence type="ECO:0000256" key="1">
    <source>
        <dbReference type="SAM" id="MobiDB-lite"/>
    </source>
</evidence>